<dbReference type="PATRIC" id="fig|1216932.3.peg.3010"/>
<dbReference type="AlphaFoldDB" id="W6S2M8"/>
<evidence type="ECO:0000313" key="5">
    <source>
        <dbReference type="Proteomes" id="UP000019426"/>
    </source>
</evidence>
<keyword evidence="1" id="KW-0808">Transferase</keyword>
<reference evidence="4 5" key="1">
    <citation type="submission" date="2013-11" db="EMBL/GenBank/DDBJ databases">
        <title>Complete genome sequence of Clostridum sp. M2/40.</title>
        <authorList>
            <person name="Wibberg D."/>
            <person name="Puehler A."/>
            <person name="Schlueter A."/>
        </authorList>
    </citation>
    <scope>NUCLEOTIDE SEQUENCE [LARGE SCALE GENOMIC DNA]</scope>
    <source>
        <strain evidence="5">M2/40</strain>
    </source>
</reference>
<dbReference type="OrthoDB" id="9775804at2"/>
<accession>W6S2M8</accession>
<dbReference type="PROSITE" id="PS51186">
    <property type="entry name" value="GNAT"/>
    <property type="match status" value="1"/>
</dbReference>
<protein>
    <recommendedName>
        <fullName evidence="3">N-acetyltransferase domain-containing protein</fullName>
    </recommendedName>
</protein>
<dbReference type="Pfam" id="PF00583">
    <property type="entry name" value="Acetyltransf_1"/>
    <property type="match status" value="1"/>
</dbReference>
<dbReference type="STRING" id="1216932.CM240_3042"/>
<dbReference type="RefSeq" id="WP_051483891.1">
    <property type="nucleotide sequence ID" value="NZ_HG917869.1"/>
</dbReference>
<evidence type="ECO:0000256" key="1">
    <source>
        <dbReference type="ARBA" id="ARBA00022679"/>
    </source>
</evidence>
<dbReference type="GO" id="GO:0008080">
    <property type="term" value="F:N-acetyltransferase activity"/>
    <property type="evidence" value="ECO:0007669"/>
    <property type="project" value="InterPro"/>
</dbReference>
<dbReference type="EMBL" id="HG917869">
    <property type="protein sequence ID" value="CDM70159.1"/>
    <property type="molecule type" value="Genomic_DNA"/>
</dbReference>
<feature type="domain" description="N-acetyltransferase" evidence="3">
    <location>
        <begin position="4"/>
        <end position="142"/>
    </location>
</feature>
<dbReference type="Proteomes" id="UP000019426">
    <property type="component" value="Chromosome M2/40_rep2"/>
</dbReference>
<dbReference type="KEGG" id="clt:CM240_3042"/>
<evidence type="ECO:0000259" key="3">
    <source>
        <dbReference type="PROSITE" id="PS51186"/>
    </source>
</evidence>
<dbReference type="Gene3D" id="3.40.630.30">
    <property type="match status" value="1"/>
</dbReference>
<dbReference type="SUPFAM" id="SSF55729">
    <property type="entry name" value="Acyl-CoA N-acyltransferases (Nat)"/>
    <property type="match status" value="1"/>
</dbReference>
<evidence type="ECO:0000313" key="4">
    <source>
        <dbReference type="EMBL" id="CDM70159.1"/>
    </source>
</evidence>
<proteinExistence type="predicted"/>
<dbReference type="PANTHER" id="PTHR43626">
    <property type="entry name" value="ACYL-COA N-ACYLTRANSFERASE"/>
    <property type="match status" value="1"/>
</dbReference>
<dbReference type="InterPro" id="IPR016181">
    <property type="entry name" value="Acyl_CoA_acyltransferase"/>
</dbReference>
<dbReference type="PANTHER" id="PTHR43626:SF4">
    <property type="entry name" value="GCN5-RELATED N-ACETYLTRANSFERASE 2, CHLOROPLASTIC"/>
    <property type="match status" value="1"/>
</dbReference>
<dbReference type="InterPro" id="IPR000182">
    <property type="entry name" value="GNAT_dom"/>
</dbReference>
<dbReference type="eggNOG" id="COG0454">
    <property type="taxonomic scope" value="Bacteria"/>
</dbReference>
<name>W6S2M8_9CLOT</name>
<evidence type="ECO:0000256" key="2">
    <source>
        <dbReference type="ARBA" id="ARBA00023315"/>
    </source>
</evidence>
<keyword evidence="2" id="KW-0012">Acyltransferase</keyword>
<sequence length="142" mass="16161">MNNLNIEFENTITVENYNKLRRSIGWVEIPEEIAKRSLDNSIFIIAVKLKDEIIASARVVGDKGYVAVIFDVMVDPRYQHIGIGTIMIEQILDYLVNSITIGECIHITLFAEKNKEGFYKKFGFTEVPNSATGPGMFKTIWK</sequence>
<dbReference type="GO" id="GO:0005737">
    <property type="term" value="C:cytoplasm"/>
    <property type="evidence" value="ECO:0007669"/>
    <property type="project" value="TreeGrafter"/>
</dbReference>
<dbReference type="InterPro" id="IPR045039">
    <property type="entry name" value="NSI-like"/>
</dbReference>
<dbReference type="CDD" id="cd04301">
    <property type="entry name" value="NAT_SF"/>
    <property type="match status" value="1"/>
</dbReference>
<keyword evidence="5" id="KW-1185">Reference proteome</keyword>
<organism evidence="4 5">
    <name type="scientific">Clostridium bornimense</name>
    <dbReference type="NCBI Taxonomy" id="1216932"/>
    <lineage>
        <taxon>Bacteria</taxon>
        <taxon>Bacillati</taxon>
        <taxon>Bacillota</taxon>
        <taxon>Clostridia</taxon>
        <taxon>Eubacteriales</taxon>
        <taxon>Clostridiaceae</taxon>
        <taxon>Clostridium</taxon>
    </lineage>
</organism>
<dbReference type="HOGENOM" id="CLU_086503_7_1_9"/>
<gene>
    <name evidence="4" type="ORF">CM240_3042</name>
</gene>